<protein>
    <submittedName>
        <fullName evidence="2">Uncharacterized protein</fullName>
    </submittedName>
</protein>
<dbReference type="Proteomes" id="UP001385499">
    <property type="component" value="Unassembled WGS sequence"/>
</dbReference>
<feature type="region of interest" description="Disordered" evidence="1">
    <location>
        <begin position="38"/>
        <end position="64"/>
    </location>
</feature>
<evidence type="ECO:0000313" key="3">
    <source>
        <dbReference type="Proteomes" id="UP001385499"/>
    </source>
</evidence>
<organism evidence="2 3">
    <name type="scientific">Roseibium algae</name>
    <dbReference type="NCBI Taxonomy" id="3123038"/>
    <lineage>
        <taxon>Bacteria</taxon>
        <taxon>Pseudomonadati</taxon>
        <taxon>Pseudomonadota</taxon>
        <taxon>Alphaproteobacteria</taxon>
        <taxon>Hyphomicrobiales</taxon>
        <taxon>Stappiaceae</taxon>
        <taxon>Roseibium</taxon>
    </lineage>
</organism>
<sequence>MNEINMVAVNLGKYSMRENWNTDDFSSSCNIADRLLQNDPNHKQTAADETPTDNLAQAFDLRKA</sequence>
<keyword evidence="3" id="KW-1185">Reference proteome</keyword>
<dbReference type="EMBL" id="JBAKIA010000001">
    <property type="protein sequence ID" value="MEJ8472991.1"/>
    <property type="molecule type" value="Genomic_DNA"/>
</dbReference>
<name>A0ABU8TFV4_9HYPH</name>
<dbReference type="RefSeq" id="WP_340272493.1">
    <property type="nucleotide sequence ID" value="NZ_JBAKIA010000001.1"/>
</dbReference>
<proteinExistence type="predicted"/>
<gene>
    <name evidence="2" type="ORF">V6575_02730</name>
</gene>
<accession>A0ABU8TFV4</accession>
<evidence type="ECO:0000313" key="2">
    <source>
        <dbReference type="EMBL" id="MEJ8472991.1"/>
    </source>
</evidence>
<evidence type="ECO:0000256" key="1">
    <source>
        <dbReference type="SAM" id="MobiDB-lite"/>
    </source>
</evidence>
<comment type="caution">
    <text evidence="2">The sequence shown here is derived from an EMBL/GenBank/DDBJ whole genome shotgun (WGS) entry which is preliminary data.</text>
</comment>
<reference evidence="2 3" key="1">
    <citation type="submission" date="2024-02" db="EMBL/GenBank/DDBJ databases">
        <title>Roseibium algae sp. nov., isolated from marine alga (Grateloupia sp.), showing potential in myo-inositol conversion.</title>
        <authorList>
            <person name="Wang Y."/>
        </authorList>
    </citation>
    <scope>NUCLEOTIDE SEQUENCE [LARGE SCALE GENOMIC DNA]</scope>
    <source>
        <strain evidence="2 3">H3510</strain>
    </source>
</reference>